<evidence type="ECO:0000313" key="2">
    <source>
        <dbReference type="EMBL" id="ELP92765.1"/>
    </source>
</evidence>
<feature type="domain" description="UBC core" evidence="1">
    <location>
        <begin position="7"/>
        <end position="159"/>
    </location>
</feature>
<accession>A0A0A1UC10</accession>
<dbReference type="KEGG" id="eiv:EIN_371770"/>
<keyword evidence="2" id="KW-0436">Ligase</keyword>
<dbReference type="Proteomes" id="UP000014680">
    <property type="component" value="Unassembled WGS sequence"/>
</dbReference>
<dbReference type="SMART" id="SM00212">
    <property type="entry name" value="UBCc"/>
    <property type="match status" value="1"/>
</dbReference>
<dbReference type="SUPFAM" id="SSF54495">
    <property type="entry name" value="UBC-like"/>
    <property type="match status" value="1"/>
</dbReference>
<evidence type="ECO:0000313" key="3">
    <source>
        <dbReference type="Proteomes" id="UP000014680"/>
    </source>
</evidence>
<name>A0A0A1UC10_ENTIV</name>
<dbReference type="GO" id="GO:0016874">
    <property type="term" value="F:ligase activity"/>
    <property type="evidence" value="ECO:0007669"/>
    <property type="project" value="UniProtKB-KW"/>
</dbReference>
<dbReference type="PROSITE" id="PS50127">
    <property type="entry name" value="UBC_2"/>
    <property type="match status" value="1"/>
</dbReference>
<protein>
    <submittedName>
        <fullName evidence="2">Ubiquitin-conjugating enzyme E2, putative</fullName>
        <ecNumber evidence="2">6.3.2.19</ecNumber>
    </submittedName>
</protein>
<evidence type="ECO:0000259" key="1">
    <source>
        <dbReference type="PROSITE" id="PS50127"/>
    </source>
</evidence>
<dbReference type="OrthoDB" id="1158011at2759"/>
<dbReference type="OMA" id="ICISISD"/>
<proteinExistence type="predicted"/>
<gene>
    <name evidence="2" type="ORF">EIN_371770</name>
</gene>
<dbReference type="AlphaFoldDB" id="A0A0A1UC10"/>
<reference evidence="2 3" key="1">
    <citation type="submission" date="2012-10" db="EMBL/GenBank/DDBJ databases">
        <authorList>
            <person name="Zafar N."/>
            <person name="Inman J."/>
            <person name="Hall N."/>
            <person name="Lorenzi H."/>
            <person name="Caler E."/>
        </authorList>
    </citation>
    <scope>NUCLEOTIDE SEQUENCE [LARGE SCALE GENOMIC DNA]</scope>
    <source>
        <strain evidence="2 3">IP1</strain>
    </source>
</reference>
<dbReference type="Gene3D" id="3.10.110.10">
    <property type="entry name" value="Ubiquitin Conjugating Enzyme"/>
    <property type="match status" value="1"/>
</dbReference>
<sequence>MSLPTPICRRKITVEMKEAAKSNDKYIIMKFDPQNILNCYYVFIGPEETPFEGGMYFGKVVIPTDYPFRPPSLLMYTPSGRFAVDTRICISISDFHPETWNPAYNISSVLTGLLSFMTSNETGTGSFNDPPQKQRAYAKASMEWNAKNTLFAKFFPEFL</sequence>
<dbReference type="CDD" id="cd23799">
    <property type="entry name" value="UBCc_UBE2J"/>
    <property type="match status" value="1"/>
</dbReference>
<dbReference type="RefSeq" id="XP_004259536.1">
    <property type="nucleotide sequence ID" value="XM_004259488.1"/>
</dbReference>
<dbReference type="Pfam" id="PF00179">
    <property type="entry name" value="UQ_con"/>
    <property type="match status" value="1"/>
</dbReference>
<dbReference type="VEuPathDB" id="AmoebaDB:EIN_371770"/>
<dbReference type="InterPro" id="IPR016135">
    <property type="entry name" value="UBQ-conjugating_enzyme/RWD"/>
</dbReference>
<dbReference type="EMBL" id="KB206332">
    <property type="protein sequence ID" value="ELP92765.1"/>
    <property type="molecule type" value="Genomic_DNA"/>
</dbReference>
<dbReference type="EC" id="6.3.2.19" evidence="2"/>
<dbReference type="InterPro" id="IPR050113">
    <property type="entry name" value="Ub_conjugating_enzyme"/>
</dbReference>
<keyword evidence="3" id="KW-1185">Reference proteome</keyword>
<dbReference type="InterPro" id="IPR000608">
    <property type="entry name" value="UBC"/>
</dbReference>
<dbReference type="PANTHER" id="PTHR24067">
    <property type="entry name" value="UBIQUITIN-CONJUGATING ENZYME E2"/>
    <property type="match status" value="1"/>
</dbReference>
<organism evidence="2 3">
    <name type="scientific">Entamoeba invadens IP1</name>
    <dbReference type="NCBI Taxonomy" id="370355"/>
    <lineage>
        <taxon>Eukaryota</taxon>
        <taxon>Amoebozoa</taxon>
        <taxon>Evosea</taxon>
        <taxon>Archamoebae</taxon>
        <taxon>Mastigamoebida</taxon>
        <taxon>Entamoebidae</taxon>
        <taxon>Entamoeba</taxon>
    </lineage>
</organism>
<dbReference type="GeneID" id="14891774"/>